<keyword evidence="1" id="KW-0378">Hydrolase</keyword>
<dbReference type="Pfam" id="PF04203">
    <property type="entry name" value="Sortase"/>
    <property type="match status" value="1"/>
</dbReference>
<evidence type="ECO:0000256" key="3">
    <source>
        <dbReference type="SAM" id="Phobius"/>
    </source>
</evidence>
<evidence type="ECO:0000313" key="4">
    <source>
        <dbReference type="EMBL" id="WCO66500.1"/>
    </source>
</evidence>
<feature type="active site" description="Acyl-thioester intermediate" evidence="2">
    <location>
        <position position="222"/>
    </location>
</feature>
<reference evidence="4" key="1">
    <citation type="submission" date="2023-01" db="EMBL/GenBank/DDBJ databases">
        <title>The diversity of Class Acidimicrobiia in South China Sea sediment environments and the proposal of Iamia marina sp. nov., a novel species of the genus Iamia.</title>
        <authorList>
            <person name="He Y."/>
            <person name="Tian X."/>
        </authorList>
    </citation>
    <scope>NUCLEOTIDE SEQUENCE</scope>
    <source>
        <strain evidence="4">DSM 19957</strain>
    </source>
</reference>
<organism evidence="4 5">
    <name type="scientific">Iamia majanohamensis</name>
    <dbReference type="NCBI Taxonomy" id="467976"/>
    <lineage>
        <taxon>Bacteria</taxon>
        <taxon>Bacillati</taxon>
        <taxon>Actinomycetota</taxon>
        <taxon>Acidimicrobiia</taxon>
        <taxon>Acidimicrobiales</taxon>
        <taxon>Iamiaceae</taxon>
        <taxon>Iamia</taxon>
    </lineage>
</organism>
<evidence type="ECO:0000256" key="2">
    <source>
        <dbReference type="PIRSR" id="PIRSR605754-1"/>
    </source>
</evidence>
<dbReference type="Proteomes" id="UP001216390">
    <property type="component" value="Chromosome"/>
</dbReference>
<dbReference type="KEGG" id="ima:PO878_18545"/>
<dbReference type="InterPro" id="IPR005754">
    <property type="entry name" value="Sortase"/>
</dbReference>
<dbReference type="CDD" id="cd05830">
    <property type="entry name" value="Sortase_E"/>
    <property type="match status" value="1"/>
</dbReference>
<feature type="active site" description="Proton donor/acceptor" evidence="2">
    <location>
        <position position="161"/>
    </location>
</feature>
<dbReference type="SUPFAM" id="SSF63817">
    <property type="entry name" value="Sortase"/>
    <property type="match status" value="1"/>
</dbReference>
<dbReference type="InterPro" id="IPR042003">
    <property type="entry name" value="Sortase_E"/>
</dbReference>
<keyword evidence="5" id="KW-1185">Reference proteome</keyword>
<dbReference type="GO" id="GO:0016787">
    <property type="term" value="F:hydrolase activity"/>
    <property type="evidence" value="ECO:0007669"/>
    <property type="project" value="UniProtKB-KW"/>
</dbReference>
<dbReference type="NCBIfam" id="TIGR01076">
    <property type="entry name" value="sortase_fam"/>
    <property type="match status" value="1"/>
</dbReference>
<gene>
    <name evidence="4" type="ORF">PO878_18545</name>
</gene>
<dbReference type="AlphaFoldDB" id="A0AAE9Y4L3"/>
<dbReference type="Gene3D" id="2.40.260.10">
    <property type="entry name" value="Sortase"/>
    <property type="match status" value="1"/>
</dbReference>
<keyword evidence="3" id="KW-0472">Membrane</keyword>
<evidence type="ECO:0000256" key="1">
    <source>
        <dbReference type="ARBA" id="ARBA00022801"/>
    </source>
</evidence>
<protein>
    <submittedName>
        <fullName evidence="4">Class E sortase</fullName>
    </submittedName>
</protein>
<keyword evidence="3" id="KW-0812">Transmembrane</keyword>
<name>A0AAE9Y4L3_9ACTN</name>
<dbReference type="RefSeq" id="WP_272736023.1">
    <property type="nucleotide sequence ID" value="NZ_CP116942.1"/>
</dbReference>
<sequence>MTGPSVLLVVGAGLVAALVVGLALRPRAQPAASAPDGLPWSARLGRSRAVRRSLGLLAVLLVVGAGISASWPFRTDQYQSRLQVRLDRQLEEQVASPEAQEAFAAGEVASGESLTRLRIPSLDVDVVVVEGTTQDALRAGAGHYPETALPCGAGNVAIAGHRTTFGKPFSRLDELAPGAEVSLETPVGTCTYRAEAPAEVVAPEDTHLVAPTDDARLTLTTCHPRGSARQRLVLSATLDGEPLLDDRGGRVPPDIRGET</sequence>
<keyword evidence="3" id="KW-1133">Transmembrane helix</keyword>
<feature type="transmembrane region" description="Helical" evidence="3">
    <location>
        <begin position="53"/>
        <end position="73"/>
    </location>
</feature>
<proteinExistence type="predicted"/>
<dbReference type="InterPro" id="IPR023365">
    <property type="entry name" value="Sortase_dom-sf"/>
</dbReference>
<feature type="transmembrane region" description="Helical" evidence="3">
    <location>
        <begin position="6"/>
        <end position="24"/>
    </location>
</feature>
<evidence type="ECO:0000313" key="5">
    <source>
        <dbReference type="Proteomes" id="UP001216390"/>
    </source>
</evidence>
<accession>A0AAE9Y4L3</accession>
<dbReference type="EMBL" id="CP116942">
    <property type="protein sequence ID" value="WCO66500.1"/>
    <property type="molecule type" value="Genomic_DNA"/>
</dbReference>